<gene>
    <name evidence="9" type="ORF">BSL78_10517</name>
</gene>
<dbReference type="OrthoDB" id="10061326at2759"/>
<evidence type="ECO:0000256" key="3">
    <source>
        <dbReference type="ARBA" id="ARBA00006958"/>
    </source>
</evidence>
<dbReference type="PANTHER" id="PTHR22930:SF198">
    <property type="entry name" value="DDE TNP4 DOMAIN-CONTAINING PROTEIN"/>
    <property type="match status" value="1"/>
</dbReference>
<sequence>MRQPRKKKAAALLLLMHLQEQDEKLLQEQPAAKEETEVYMGQEMAIDKRRERYGHYSTLLNELKTEDEKAFYNYTRLPRGLYDEVLRRVEDRIEKKDTWYRKSLPPGLKLSITLRHLACGDNYPSLSYNFRVAPNTISLVINEVCDAIKAEFAAEVIQCPTKTEEWTALVEQFEKRWQFPHCCGALDGKHVAVTCPWNTGSVYRNYKGFFSIVLMALVDADYKFLWIDVGSDGSSNDASIYNGSELKEGLESPNNIFNLPKEKSLPGDDVPVPYYIVGDNAFGINKRLMNPFSIRNMEHNERIFNYRLSRARRVVENAFGILAHKFRVLLRTMNQRPETCRKIITTCVILHNLIRLRYPATHNNLMDLEDQNQNVIPGAWRNDKVLLDVYHERARNTGTQEGRQIRRYLGHYFTSKAGSVPWQDKMICNYSNKAVTVK</sequence>
<evidence type="ECO:0000256" key="4">
    <source>
        <dbReference type="ARBA" id="ARBA00022722"/>
    </source>
</evidence>
<dbReference type="Pfam" id="PF13359">
    <property type="entry name" value="DDE_Tnp_4"/>
    <property type="match status" value="1"/>
</dbReference>
<protein>
    <submittedName>
        <fullName evidence="9">Putative nuclease HARBI1</fullName>
    </submittedName>
</protein>
<reference evidence="9 10" key="1">
    <citation type="journal article" date="2017" name="PLoS Biol.">
        <title>The sea cucumber genome provides insights into morphological evolution and visceral regeneration.</title>
        <authorList>
            <person name="Zhang X."/>
            <person name="Sun L."/>
            <person name="Yuan J."/>
            <person name="Sun Y."/>
            <person name="Gao Y."/>
            <person name="Zhang L."/>
            <person name="Li S."/>
            <person name="Dai H."/>
            <person name="Hamel J.F."/>
            <person name="Liu C."/>
            <person name="Yu Y."/>
            <person name="Liu S."/>
            <person name="Lin W."/>
            <person name="Guo K."/>
            <person name="Jin S."/>
            <person name="Xu P."/>
            <person name="Storey K.B."/>
            <person name="Huan P."/>
            <person name="Zhang T."/>
            <person name="Zhou Y."/>
            <person name="Zhang J."/>
            <person name="Lin C."/>
            <person name="Li X."/>
            <person name="Xing L."/>
            <person name="Huo D."/>
            <person name="Sun M."/>
            <person name="Wang L."/>
            <person name="Mercier A."/>
            <person name="Li F."/>
            <person name="Yang H."/>
            <person name="Xiang J."/>
        </authorList>
    </citation>
    <scope>NUCLEOTIDE SEQUENCE [LARGE SCALE GENOMIC DNA]</scope>
    <source>
        <strain evidence="9">Shaxun</strain>
        <tissue evidence="9">Muscle</tissue>
    </source>
</reference>
<evidence type="ECO:0000259" key="8">
    <source>
        <dbReference type="Pfam" id="PF13359"/>
    </source>
</evidence>
<name>A0A2G8KX79_STIJA</name>
<dbReference type="Proteomes" id="UP000230750">
    <property type="component" value="Unassembled WGS sequence"/>
</dbReference>
<dbReference type="InterPro" id="IPR027806">
    <property type="entry name" value="HARBI1_dom"/>
</dbReference>
<dbReference type="GO" id="GO:0004518">
    <property type="term" value="F:nuclease activity"/>
    <property type="evidence" value="ECO:0007669"/>
    <property type="project" value="UniProtKB-KW"/>
</dbReference>
<comment type="cofactor">
    <cofactor evidence="1">
        <name>a divalent metal cation</name>
        <dbReference type="ChEBI" id="CHEBI:60240"/>
    </cofactor>
</comment>
<evidence type="ECO:0000313" key="9">
    <source>
        <dbReference type="EMBL" id="PIK52575.1"/>
    </source>
</evidence>
<comment type="caution">
    <text evidence="9">The sequence shown here is derived from an EMBL/GenBank/DDBJ whole genome shotgun (WGS) entry which is preliminary data.</text>
</comment>
<keyword evidence="6" id="KW-0378">Hydrolase</keyword>
<evidence type="ECO:0000256" key="7">
    <source>
        <dbReference type="ARBA" id="ARBA00023242"/>
    </source>
</evidence>
<dbReference type="EMBL" id="MRZV01000323">
    <property type="protein sequence ID" value="PIK52575.1"/>
    <property type="molecule type" value="Genomic_DNA"/>
</dbReference>
<keyword evidence="4" id="KW-0540">Nuclease</keyword>
<evidence type="ECO:0000256" key="6">
    <source>
        <dbReference type="ARBA" id="ARBA00022801"/>
    </source>
</evidence>
<keyword evidence="5" id="KW-0479">Metal-binding</keyword>
<keyword evidence="10" id="KW-1185">Reference proteome</keyword>
<proteinExistence type="inferred from homology"/>
<dbReference type="GO" id="GO:0046872">
    <property type="term" value="F:metal ion binding"/>
    <property type="evidence" value="ECO:0007669"/>
    <property type="project" value="UniProtKB-KW"/>
</dbReference>
<dbReference type="InterPro" id="IPR045249">
    <property type="entry name" value="HARBI1-like"/>
</dbReference>
<keyword evidence="7" id="KW-0539">Nucleus</keyword>
<dbReference type="STRING" id="307972.A0A2G8KX79"/>
<comment type="subcellular location">
    <subcellularLocation>
        <location evidence="2">Nucleus</location>
    </subcellularLocation>
</comment>
<evidence type="ECO:0000256" key="2">
    <source>
        <dbReference type="ARBA" id="ARBA00004123"/>
    </source>
</evidence>
<organism evidence="9 10">
    <name type="scientific">Stichopus japonicus</name>
    <name type="common">Sea cucumber</name>
    <dbReference type="NCBI Taxonomy" id="307972"/>
    <lineage>
        <taxon>Eukaryota</taxon>
        <taxon>Metazoa</taxon>
        <taxon>Echinodermata</taxon>
        <taxon>Eleutherozoa</taxon>
        <taxon>Echinozoa</taxon>
        <taxon>Holothuroidea</taxon>
        <taxon>Aspidochirotacea</taxon>
        <taxon>Aspidochirotida</taxon>
        <taxon>Stichopodidae</taxon>
        <taxon>Apostichopus</taxon>
    </lineage>
</organism>
<evidence type="ECO:0000256" key="5">
    <source>
        <dbReference type="ARBA" id="ARBA00022723"/>
    </source>
</evidence>
<dbReference type="GO" id="GO:0016787">
    <property type="term" value="F:hydrolase activity"/>
    <property type="evidence" value="ECO:0007669"/>
    <property type="project" value="UniProtKB-KW"/>
</dbReference>
<comment type="similarity">
    <text evidence="3">Belongs to the HARBI1 family.</text>
</comment>
<dbReference type="GO" id="GO:0005634">
    <property type="term" value="C:nucleus"/>
    <property type="evidence" value="ECO:0007669"/>
    <property type="project" value="UniProtKB-SubCell"/>
</dbReference>
<accession>A0A2G8KX79</accession>
<dbReference type="AlphaFoldDB" id="A0A2G8KX79"/>
<feature type="domain" description="DDE Tnp4" evidence="8">
    <location>
        <begin position="186"/>
        <end position="352"/>
    </location>
</feature>
<evidence type="ECO:0000256" key="1">
    <source>
        <dbReference type="ARBA" id="ARBA00001968"/>
    </source>
</evidence>
<dbReference type="PANTHER" id="PTHR22930">
    <property type="match status" value="1"/>
</dbReference>
<evidence type="ECO:0000313" key="10">
    <source>
        <dbReference type="Proteomes" id="UP000230750"/>
    </source>
</evidence>